<keyword evidence="1" id="KW-0067">ATP-binding</keyword>
<keyword evidence="1" id="KW-0234">DNA repair</keyword>
<organism evidence="3">
    <name type="scientific">Xenopsylla cheopis</name>
    <name type="common">Oriental rat flea</name>
    <name type="synonym">Pulex cheopis</name>
    <dbReference type="NCBI Taxonomy" id="163159"/>
    <lineage>
        <taxon>Eukaryota</taxon>
        <taxon>Metazoa</taxon>
        <taxon>Ecdysozoa</taxon>
        <taxon>Arthropoda</taxon>
        <taxon>Hexapoda</taxon>
        <taxon>Insecta</taxon>
        <taxon>Pterygota</taxon>
        <taxon>Neoptera</taxon>
        <taxon>Endopterygota</taxon>
        <taxon>Siphonaptera</taxon>
        <taxon>Pulicidae</taxon>
        <taxon>Xenopsyllinae</taxon>
        <taxon>Xenopsylla</taxon>
    </lineage>
</organism>
<comment type="cofactor">
    <cofactor evidence="1">
        <name>Mg(2+)</name>
        <dbReference type="ChEBI" id="CHEBI:18420"/>
    </cofactor>
</comment>
<keyword evidence="1" id="KW-0233">DNA recombination</keyword>
<evidence type="ECO:0000313" key="3">
    <source>
        <dbReference type="EMBL" id="NOV43807.1"/>
    </source>
</evidence>
<keyword evidence="1" id="KW-0227">DNA damage</keyword>
<comment type="catalytic activity">
    <reaction evidence="1">
        <text>ATP + H2O = ADP + phosphate + H(+)</text>
        <dbReference type="Rhea" id="RHEA:13065"/>
        <dbReference type="ChEBI" id="CHEBI:15377"/>
        <dbReference type="ChEBI" id="CHEBI:15378"/>
        <dbReference type="ChEBI" id="CHEBI:30616"/>
        <dbReference type="ChEBI" id="CHEBI:43474"/>
        <dbReference type="ChEBI" id="CHEBI:456216"/>
        <dbReference type="EC" id="5.6.2.3"/>
    </reaction>
</comment>
<dbReference type="GO" id="GO:0000723">
    <property type="term" value="P:telomere maintenance"/>
    <property type="evidence" value="ECO:0007669"/>
    <property type="project" value="InterPro"/>
</dbReference>
<dbReference type="GO" id="GO:0006281">
    <property type="term" value="P:DNA repair"/>
    <property type="evidence" value="ECO:0007669"/>
    <property type="project" value="UniProtKB-KW"/>
</dbReference>
<dbReference type="PANTHER" id="PTHR47642:SF6">
    <property type="entry name" value="ATP-DEPENDENT DNA HELICASE"/>
    <property type="match status" value="1"/>
</dbReference>
<dbReference type="GO" id="GO:0016787">
    <property type="term" value="F:hydrolase activity"/>
    <property type="evidence" value="ECO:0007669"/>
    <property type="project" value="UniProtKB-KW"/>
</dbReference>
<evidence type="ECO:0000256" key="1">
    <source>
        <dbReference type="RuleBase" id="RU363044"/>
    </source>
</evidence>
<dbReference type="Pfam" id="PF05970">
    <property type="entry name" value="PIF1"/>
    <property type="match status" value="1"/>
</dbReference>
<name>A0A6M2DFV7_XENCH</name>
<dbReference type="EC" id="5.6.2.3" evidence="1"/>
<dbReference type="GO" id="GO:0005524">
    <property type="term" value="F:ATP binding"/>
    <property type="evidence" value="ECO:0007669"/>
    <property type="project" value="UniProtKB-KW"/>
</dbReference>
<proteinExistence type="inferred from homology"/>
<dbReference type="GO" id="GO:0043139">
    <property type="term" value="F:5'-3' DNA helicase activity"/>
    <property type="evidence" value="ECO:0007669"/>
    <property type="project" value="UniProtKB-EC"/>
</dbReference>
<feature type="domain" description="DNA helicase Pif1-like DEAD-box helicase" evidence="2">
    <location>
        <begin position="24"/>
        <end position="176"/>
    </location>
</feature>
<protein>
    <recommendedName>
        <fullName evidence="1">ATP-dependent DNA helicase</fullName>
        <ecNumber evidence="1">5.6.2.3</ecNumber>
    </recommendedName>
</protein>
<sequence>MDVTDSSSNNQIEIKHFQTLVPGLSEEQQKVFNKITRTLTKDLLRMYIGGESGTGKSYLIEPLKNWVQSRHGKRAAVATPALTSACAIGAVTIYRLFRLEVPYDNNFQEPKYKQLQDQELELLQEEFKDVELIIIDDISLISNTLLAHIHLRLCQIFNTPETKWFGGQNILLLGDLLLCNKQGPHRLFNKLESQELVDVNLWELFDYDELVVNQKHGDYAALLSRIRLGKFPREDRLVLESRSTSSSEMENQEEGADTCLFGTQEQCNKFSEGIAGNYIVSQRVLKAKDKLVCTVPDAINIDRHILNDYLGLEELIVVHNWCKVLLTKTTDGIKAGSIGRVLHTYPLNMQEPADTINIEFQNYQCIMLQQTTSSYEISPGITYERSQFPIKLATSLTFHDSLGLTINKLGIIRSLTSYSDNIYAALSRVKKADDLLLVDFSINKIYVNQDVVKEYNRLRRKYRPDLPDLEHAGIIKADWFCARTLTGFLKSEHSYNAIVFKIADQ</sequence>
<dbReference type="PANTHER" id="PTHR47642">
    <property type="entry name" value="ATP-DEPENDENT DNA HELICASE"/>
    <property type="match status" value="1"/>
</dbReference>
<evidence type="ECO:0000259" key="2">
    <source>
        <dbReference type="Pfam" id="PF05970"/>
    </source>
</evidence>
<accession>A0A6M2DFV7</accession>
<dbReference type="Gene3D" id="3.40.50.300">
    <property type="entry name" value="P-loop containing nucleotide triphosphate hydrolases"/>
    <property type="match status" value="1"/>
</dbReference>
<keyword evidence="1" id="KW-0547">Nucleotide-binding</keyword>
<keyword evidence="1" id="KW-0347">Helicase</keyword>
<dbReference type="InterPro" id="IPR027417">
    <property type="entry name" value="P-loop_NTPase"/>
</dbReference>
<dbReference type="GO" id="GO:0006310">
    <property type="term" value="P:DNA recombination"/>
    <property type="evidence" value="ECO:0007669"/>
    <property type="project" value="UniProtKB-KW"/>
</dbReference>
<reference evidence="3" key="1">
    <citation type="submission" date="2020-03" db="EMBL/GenBank/DDBJ databases">
        <title>Transcriptomic Profiling of the Digestive Tract of the Rat Flea, Xenopsylla cheopis, Following Blood Feeding and Infection with Yersinia pestis.</title>
        <authorList>
            <person name="Bland D.M."/>
            <person name="Martens C.A."/>
            <person name="Virtaneva K."/>
            <person name="Kanakabandi K."/>
            <person name="Long D."/>
            <person name="Rosenke R."/>
            <person name="Saturday G.A."/>
            <person name="Hoyt F.H."/>
            <person name="Bruno D.P."/>
            <person name="Ribeiro J.M.C."/>
            <person name="Hinnebusch J."/>
        </authorList>
    </citation>
    <scope>NUCLEOTIDE SEQUENCE</scope>
</reference>
<dbReference type="InterPro" id="IPR051055">
    <property type="entry name" value="PIF1_helicase"/>
</dbReference>
<dbReference type="SUPFAM" id="SSF52540">
    <property type="entry name" value="P-loop containing nucleoside triphosphate hydrolases"/>
    <property type="match status" value="1"/>
</dbReference>
<dbReference type="AlphaFoldDB" id="A0A6M2DFV7"/>
<comment type="similarity">
    <text evidence="1">Belongs to the helicase family.</text>
</comment>
<keyword evidence="1" id="KW-0378">Hydrolase</keyword>
<dbReference type="InterPro" id="IPR010285">
    <property type="entry name" value="DNA_helicase_pif1-like_DEAD"/>
</dbReference>
<dbReference type="EMBL" id="GIIL01000081">
    <property type="protein sequence ID" value="NOV43807.1"/>
    <property type="molecule type" value="Transcribed_RNA"/>
</dbReference>